<evidence type="ECO:0000256" key="9">
    <source>
        <dbReference type="ARBA" id="ARBA00023211"/>
    </source>
</evidence>
<evidence type="ECO:0000256" key="8">
    <source>
        <dbReference type="ARBA" id="ARBA00022840"/>
    </source>
</evidence>
<dbReference type="OrthoDB" id="193931at2759"/>
<dbReference type="PANTHER" id="PTHR43895">
    <property type="entry name" value="CALCIUM/CALMODULIN-DEPENDENT PROTEIN KINASE KINASE-RELATED"/>
    <property type="match status" value="1"/>
</dbReference>
<keyword evidence="5" id="KW-0808">Transferase</keyword>
<dbReference type="Gene3D" id="3.30.310.80">
    <property type="entry name" value="Kinase associated domain 1, KA1"/>
    <property type="match status" value="1"/>
</dbReference>
<evidence type="ECO:0000256" key="13">
    <source>
        <dbReference type="RuleBase" id="RU000304"/>
    </source>
</evidence>
<dbReference type="PANTHER" id="PTHR43895:SF21">
    <property type="entry name" value="CBL-INTERACTING PROTEIN KINASE 28"/>
    <property type="match status" value="1"/>
</dbReference>
<evidence type="ECO:0000256" key="1">
    <source>
        <dbReference type="ARBA" id="ARBA00001936"/>
    </source>
</evidence>
<dbReference type="InterPro" id="IPR008271">
    <property type="entry name" value="Ser/Thr_kinase_AS"/>
</dbReference>
<evidence type="ECO:0000256" key="10">
    <source>
        <dbReference type="ARBA" id="ARBA00047899"/>
    </source>
</evidence>
<dbReference type="SMART" id="SM00220">
    <property type="entry name" value="S_TKc"/>
    <property type="match status" value="1"/>
</dbReference>
<dbReference type="InterPro" id="IPR004041">
    <property type="entry name" value="NAF_dom"/>
</dbReference>
<evidence type="ECO:0000259" key="16">
    <source>
        <dbReference type="PROSITE" id="PS50816"/>
    </source>
</evidence>
<evidence type="ECO:0000256" key="11">
    <source>
        <dbReference type="ARBA" id="ARBA00048679"/>
    </source>
</evidence>
<dbReference type="PROSITE" id="PS00107">
    <property type="entry name" value="PROTEIN_KINASE_ATP"/>
    <property type="match status" value="1"/>
</dbReference>
<feature type="domain" description="Protein kinase" evidence="15">
    <location>
        <begin position="11"/>
        <end position="265"/>
    </location>
</feature>
<dbReference type="FunFam" id="3.30.200.20:FF:000096">
    <property type="entry name" value="Non-specific serine/threonine protein kinase"/>
    <property type="match status" value="1"/>
</dbReference>
<dbReference type="Gene3D" id="1.10.510.10">
    <property type="entry name" value="Transferase(Phosphotransferase) domain 1"/>
    <property type="match status" value="1"/>
</dbReference>
<name>A0A811RPZ3_9POAL</name>
<evidence type="ECO:0000256" key="6">
    <source>
        <dbReference type="ARBA" id="ARBA00022741"/>
    </source>
</evidence>
<dbReference type="InterPro" id="IPR000719">
    <property type="entry name" value="Prot_kinase_dom"/>
</dbReference>
<dbReference type="SUPFAM" id="SSF56112">
    <property type="entry name" value="Protein kinase-like (PK-like)"/>
    <property type="match status" value="1"/>
</dbReference>
<dbReference type="PROSITE" id="PS50816">
    <property type="entry name" value="NAF"/>
    <property type="match status" value="1"/>
</dbReference>
<dbReference type="GO" id="GO:0007165">
    <property type="term" value="P:signal transduction"/>
    <property type="evidence" value="ECO:0007669"/>
    <property type="project" value="InterPro"/>
</dbReference>
<comment type="similarity">
    <text evidence="2">Belongs to the protein kinase superfamily. CAMK Ser/Thr protein kinase family. SNF1 subfamily.</text>
</comment>
<dbReference type="GO" id="GO:0005524">
    <property type="term" value="F:ATP binding"/>
    <property type="evidence" value="ECO:0007669"/>
    <property type="project" value="UniProtKB-UniRule"/>
</dbReference>
<dbReference type="InterPro" id="IPR018451">
    <property type="entry name" value="NAF/FISL_domain"/>
</dbReference>
<feature type="binding site" evidence="12">
    <location>
        <position position="40"/>
    </location>
    <ligand>
        <name>ATP</name>
        <dbReference type="ChEBI" id="CHEBI:30616"/>
    </ligand>
</feature>
<dbReference type="EC" id="2.7.11.1" evidence="3"/>
<feature type="compositionally biased region" description="Pro residues" evidence="14">
    <location>
        <begin position="444"/>
        <end position="456"/>
    </location>
</feature>
<dbReference type="PROSITE" id="PS00108">
    <property type="entry name" value="PROTEIN_KINASE_ST"/>
    <property type="match status" value="1"/>
</dbReference>
<evidence type="ECO:0000256" key="4">
    <source>
        <dbReference type="ARBA" id="ARBA00022527"/>
    </source>
</evidence>
<dbReference type="InterPro" id="IPR011009">
    <property type="entry name" value="Kinase-like_dom_sf"/>
</dbReference>
<dbReference type="CDD" id="cd12195">
    <property type="entry name" value="CIPK_C"/>
    <property type="match status" value="1"/>
</dbReference>
<evidence type="ECO:0000256" key="14">
    <source>
        <dbReference type="SAM" id="MobiDB-lite"/>
    </source>
</evidence>
<dbReference type="FunFam" id="1.10.510.10:FF:000279">
    <property type="entry name" value="Non-specific serine/threonine protein kinase"/>
    <property type="match status" value="1"/>
</dbReference>
<feature type="region of interest" description="Disordered" evidence="14">
    <location>
        <begin position="435"/>
        <end position="456"/>
    </location>
</feature>
<accession>A0A811RPZ3</accession>
<feature type="domain" description="NAF" evidence="16">
    <location>
        <begin position="298"/>
        <end position="322"/>
    </location>
</feature>
<evidence type="ECO:0000256" key="7">
    <source>
        <dbReference type="ARBA" id="ARBA00022777"/>
    </source>
</evidence>
<comment type="cofactor">
    <cofactor evidence="1">
        <name>Mn(2+)</name>
        <dbReference type="ChEBI" id="CHEBI:29035"/>
    </cofactor>
</comment>
<proteinExistence type="inferred from homology"/>
<keyword evidence="9" id="KW-0464">Manganese</keyword>
<reference evidence="17" key="1">
    <citation type="submission" date="2020-10" db="EMBL/GenBank/DDBJ databases">
        <authorList>
            <person name="Han B."/>
            <person name="Lu T."/>
            <person name="Zhao Q."/>
            <person name="Huang X."/>
            <person name="Zhao Y."/>
        </authorList>
    </citation>
    <scope>NUCLEOTIDE SEQUENCE</scope>
</reference>
<evidence type="ECO:0000256" key="5">
    <source>
        <dbReference type="ARBA" id="ARBA00022679"/>
    </source>
</evidence>
<dbReference type="Proteomes" id="UP000604825">
    <property type="component" value="Unassembled WGS sequence"/>
</dbReference>
<keyword evidence="18" id="KW-1185">Reference proteome</keyword>
<keyword evidence="6 12" id="KW-0547">Nucleotide-binding</keyword>
<keyword evidence="4 13" id="KW-0723">Serine/threonine-protein kinase</keyword>
<dbReference type="EMBL" id="CAJGYO010000016">
    <property type="protein sequence ID" value="CAD6271819.1"/>
    <property type="molecule type" value="Genomic_DNA"/>
</dbReference>
<organism evidence="17 18">
    <name type="scientific">Miscanthus lutarioriparius</name>
    <dbReference type="NCBI Taxonomy" id="422564"/>
    <lineage>
        <taxon>Eukaryota</taxon>
        <taxon>Viridiplantae</taxon>
        <taxon>Streptophyta</taxon>
        <taxon>Embryophyta</taxon>
        <taxon>Tracheophyta</taxon>
        <taxon>Spermatophyta</taxon>
        <taxon>Magnoliopsida</taxon>
        <taxon>Liliopsida</taxon>
        <taxon>Poales</taxon>
        <taxon>Poaceae</taxon>
        <taxon>PACMAD clade</taxon>
        <taxon>Panicoideae</taxon>
        <taxon>Andropogonodae</taxon>
        <taxon>Andropogoneae</taxon>
        <taxon>Saccharinae</taxon>
        <taxon>Miscanthus</taxon>
    </lineage>
</organism>
<evidence type="ECO:0000313" key="18">
    <source>
        <dbReference type="Proteomes" id="UP000604825"/>
    </source>
</evidence>
<evidence type="ECO:0000259" key="15">
    <source>
        <dbReference type="PROSITE" id="PS50011"/>
    </source>
</evidence>
<sequence>MEDRSVLMERYEIGRLLGQGTFAKVYYARNLATGQTVAIKMIDKDKIMRTGLMDQIKREISIMRMVRHPNVLQLFEVMATKNKIYFVLEYAKGGELFNKIAKGKLTEEAARKYFQQLISAVDYCHSRGVYHRDLKPENLLLDENETLKVSDFGLSALAESKRQDGLLHTACGTPAYVAPEVLSRKGYSGAKADVWSCGVILFVLVANYLPFHDKNLVEMYKKISKAEYRCPRYFSVALKELLYGILDPDPNIRMSTSRIKRSPWYRKPTGMAALKNVTSDKTFGLTGDADSEKNQGSLSLTNLNAFDIISLSTGFDLSALFDEKHGQREAWFTSKESAAAVFETLSELARRLKLKFTYKDNGVLNLATTKEGRKGMLELDAEIFEIAPSFLLVELKKTNGDTLEYQKMMKDDIRPSLKNIVWAWQGDQQQTRILRQAEQQQQSPLPPLSPFPPQQS</sequence>
<dbReference type="InterPro" id="IPR017441">
    <property type="entry name" value="Protein_kinase_ATP_BS"/>
</dbReference>
<dbReference type="GO" id="GO:0004674">
    <property type="term" value="F:protein serine/threonine kinase activity"/>
    <property type="evidence" value="ECO:0007669"/>
    <property type="project" value="UniProtKB-KW"/>
</dbReference>
<keyword evidence="8 12" id="KW-0067">ATP-binding</keyword>
<dbReference type="PROSITE" id="PS50011">
    <property type="entry name" value="PROTEIN_KINASE_DOM"/>
    <property type="match status" value="1"/>
</dbReference>
<dbReference type="AlphaFoldDB" id="A0A811RPZ3"/>
<gene>
    <name evidence="17" type="ORF">NCGR_LOCUS55105</name>
</gene>
<evidence type="ECO:0000256" key="12">
    <source>
        <dbReference type="PROSITE-ProRule" id="PRU10141"/>
    </source>
</evidence>
<comment type="caution">
    <text evidence="17">The sequence shown here is derived from an EMBL/GenBank/DDBJ whole genome shotgun (WGS) entry which is preliminary data.</text>
</comment>
<comment type="catalytic activity">
    <reaction evidence="11">
        <text>L-seryl-[protein] + ATP = O-phospho-L-seryl-[protein] + ADP + H(+)</text>
        <dbReference type="Rhea" id="RHEA:17989"/>
        <dbReference type="Rhea" id="RHEA-COMP:9863"/>
        <dbReference type="Rhea" id="RHEA-COMP:11604"/>
        <dbReference type="ChEBI" id="CHEBI:15378"/>
        <dbReference type="ChEBI" id="CHEBI:29999"/>
        <dbReference type="ChEBI" id="CHEBI:30616"/>
        <dbReference type="ChEBI" id="CHEBI:83421"/>
        <dbReference type="ChEBI" id="CHEBI:456216"/>
        <dbReference type="EC" id="2.7.11.1"/>
    </reaction>
</comment>
<evidence type="ECO:0000256" key="2">
    <source>
        <dbReference type="ARBA" id="ARBA00006234"/>
    </source>
</evidence>
<protein>
    <recommendedName>
        <fullName evidence="3">non-specific serine/threonine protein kinase</fullName>
        <ecNumber evidence="3">2.7.11.1</ecNumber>
    </recommendedName>
</protein>
<dbReference type="Pfam" id="PF03822">
    <property type="entry name" value="NAF"/>
    <property type="match status" value="1"/>
</dbReference>
<evidence type="ECO:0000313" key="17">
    <source>
        <dbReference type="EMBL" id="CAD6271819.1"/>
    </source>
</evidence>
<comment type="catalytic activity">
    <reaction evidence="10">
        <text>L-threonyl-[protein] + ATP = O-phospho-L-threonyl-[protein] + ADP + H(+)</text>
        <dbReference type="Rhea" id="RHEA:46608"/>
        <dbReference type="Rhea" id="RHEA-COMP:11060"/>
        <dbReference type="Rhea" id="RHEA-COMP:11605"/>
        <dbReference type="ChEBI" id="CHEBI:15378"/>
        <dbReference type="ChEBI" id="CHEBI:30013"/>
        <dbReference type="ChEBI" id="CHEBI:30616"/>
        <dbReference type="ChEBI" id="CHEBI:61977"/>
        <dbReference type="ChEBI" id="CHEBI:456216"/>
        <dbReference type="EC" id="2.7.11.1"/>
    </reaction>
</comment>
<keyword evidence="7" id="KW-0418">Kinase</keyword>
<evidence type="ECO:0000256" key="3">
    <source>
        <dbReference type="ARBA" id="ARBA00012513"/>
    </source>
</evidence>
<dbReference type="FunFam" id="3.30.310.80:FF:000005">
    <property type="entry name" value="Non-specific serine/threonine protein kinase"/>
    <property type="match status" value="1"/>
</dbReference>
<dbReference type="Pfam" id="PF00069">
    <property type="entry name" value="Pkinase"/>
    <property type="match status" value="1"/>
</dbReference>
<dbReference type="Gene3D" id="3.30.200.20">
    <property type="entry name" value="Phosphorylase Kinase, domain 1"/>
    <property type="match status" value="1"/>
</dbReference>